<dbReference type="EMBL" id="JBFPKE010000014">
    <property type="protein sequence ID" value="MEX3753498.1"/>
    <property type="molecule type" value="Genomic_DNA"/>
</dbReference>
<dbReference type="RefSeq" id="WP_368610013.1">
    <property type="nucleotide sequence ID" value="NZ_JBFPKE010000014.1"/>
</dbReference>
<comment type="caution">
    <text evidence="1">The sequence shown here is derived from an EMBL/GenBank/DDBJ whole genome shotgun (WGS) entry which is preliminary data.</text>
</comment>
<protein>
    <submittedName>
        <fullName evidence="1">Uncharacterized protein</fullName>
    </submittedName>
</protein>
<dbReference type="Proteomes" id="UP001558535">
    <property type="component" value="Unassembled WGS sequence"/>
</dbReference>
<keyword evidence="2" id="KW-1185">Reference proteome</keyword>
<reference evidence="1 2" key="1">
    <citation type="submission" date="2024-07" db="EMBL/GenBank/DDBJ databases">
        <title>A survey of Mimosa microsymbionts across Brazilian biomes reveals a high diversity of Paraburkholderia nodulating endemic species, but also that Cupriavidus is common as a symbiont of widespread species.</title>
        <authorList>
            <person name="Rouws L."/>
            <person name="Barauna A."/>
            <person name="Beukes C."/>
            <person name="Rouws J.R.C."/>
            <person name="De Faria S.M."/>
            <person name="Gross E."/>
            <person name="Bueno Dos Reis Junior F."/>
            <person name="Simon M.F."/>
            <person name="Maluk M."/>
            <person name="Odee D.W."/>
            <person name="Kenicer G."/>
            <person name="Young J.P.W."/>
            <person name="Reis V.M."/>
            <person name="Zilli J."/>
            <person name="James E.K."/>
        </authorList>
    </citation>
    <scope>NUCLEOTIDE SEQUENCE [LARGE SCALE GENOMIC DNA]</scope>
    <source>
        <strain evidence="1 2">BR14375</strain>
    </source>
</reference>
<gene>
    <name evidence="1" type="ORF">AB3X84_26220</name>
</gene>
<name>A0ABV3WJR7_9BURK</name>
<organism evidence="1 2">
    <name type="scientific">Paraburkholderia phenoliruptrix</name>
    <dbReference type="NCBI Taxonomy" id="252970"/>
    <lineage>
        <taxon>Bacteria</taxon>
        <taxon>Pseudomonadati</taxon>
        <taxon>Pseudomonadota</taxon>
        <taxon>Betaproteobacteria</taxon>
        <taxon>Burkholderiales</taxon>
        <taxon>Burkholderiaceae</taxon>
        <taxon>Paraburkholderia</taxon>
    </lineage>
</organism>
<evidence type="ECO:0000313" key="1">
    <source>
        <dbReference type="EMBL" id="MEX3753498.1"/>
    </source>
</evidence>
<evidence type="ECO:0000313" key="2">
    <source>
        <dbReference type="Proteomes" id="UP001558535"/>
    </source>
</evidence>
<accession>A0ABV3WJR7</accession>
<sequence length="47" mass="5245">MVDAFTIETSLNFQYEILVRSETIHAWIFGGNLNRAALIARDAGGDF</sequence>
<proteinExistence type="predicted"/>